<name>A0A7J7RS15_MYOMY</name>
<evidence type="ECO:0000313" key="2">
    <source>
        <dbReference type="EMBL" id="KAF6278909.1"/>
    </source>
</evidence>
<protein>
    <submittedName>
        <fullName evidence="2">Uncharacterized protein</fullName>
    </submittedName>
</protein>
<feature type="compositionally biased region" description="Basic residues" evidence="1">
    <location>
        <begin position="169"/>
        <end position="178"/>
    </location>
</feature>
<reference evidence="2 3" key="1">
    <citation type="journal article" date="2020" name="Nature">
        <title>Six reference-quality genomes reveal evolution of bat adaptations.</title>
        <authorList>
            <person name="Jebb D."/>
            <person name="Huang Z."/>
            <person name="Pippel M."/>
            <person name="Hughes G.M."/>
            <person name="Lavrichenko K."/>
            <person name="Devanna P."/>
            <person name="Winkler S."/>
            <person name="Jermiin L.S."/>
            <person name="Skirmuntt E.C."/>
            <person name="Katzourakis A."/>
            <person name="Burkitt-Gray L."/>
            <person name="Ray D.A."/>
            <person name="Sullivan K.A.M."/>
            <person name="Roscito J.G."/>
            <person name="Kirilenko B.M."/>
            <person name="Davalos L.M."/>
            <person name="Corthals A.P."/>
            <person name="Power M.L."/>
            <person name="Jones G."/>
            <person name="Ransome R.D."/>
            <person name="Dechmann D.K.N."/>
            <person name="Locatelli A.G."/>
            <person name="Puechmaille S.J."/>
            <person name="Fedrigo O."/>
            <person name="Jarvis E.D."/>
            <person name="Hiller M."/>
            <person name="Vernes S.C."/>
            <person name="Myers E.W."/>
            <person name="Teeling E.C."/>
        </authorList>
    </citation>
    <scope>NUCLEOTIDE SEQUENCE [LARGE SCALE GENOMIC DNA]</scope>
    <source>
        <strain evidence="2">MMyoMyo1</strain>
        <tissue evidence="2">Flight muscle</tissue>
    </source>
</reference>
<evidence type="ECO:0000313" key="3">
    <source>
        <dbReference type="Proteomes" id="UP000527355"/>
    </source>
</evidence>
<dbReference type="AlphaFoldDB" id="A0A7J7RS15"/>
<accession>A0A7J7RS15</accession>
<keyword evidence="3" id="KW-1185">Reference proteome</keyword>
<proteinExistence type="predicted"/>
<evidence type="ECO:0000256" key="1">
    <source>
        <dbReference type="SAM" id="MobiDB-lite"/>
    </source>
</evidence>
<gene>
    <name evidence="2" type="ORF">mMyoMyo1_010238</name>
</gene>
<feature type="region of interest" description="Disordered" evidence="1">
    <location>
        <begin position="159"/>
        <end position="178"/>
    </location>
</feature>
<comment type="caution">
    <text evidence="2">The sequence shown here is derived from an EMBL/GenBank/DDBJ whole genome shotgun (WGS) entry which is preliminary data.</text>
</comment>
<organism evidence="2 3">
    <name type="scientific">Myotis myotis</name>
    <name type="common">Greater mouse-eared bat</name>
    <name type="synonym">Vespertilio myotis</name>
    <dbReference type="NCBI Taxonomy" id="51298"/>
    <lineage>
        <taxon>Eukaryota</taxon>
        <taxon>Metazoa</taxon>
        <taxon>Chordata</taxon>
        <taxon>Craniata</taxon>
        <taxon>Vertebrata</taxon>
        <taxon>Euteleostomi</taxon>
        <taxon>Mammalia</taxon>
        <taxon>Eutheria</taxon>
        <taxon>Laurasiatheria</taxon>
        <taxon>Chiroptera</taxon>
        <taxon>Yangochiroptera</taxon>
        <taxon>Vespertilionidae</taxon>
        <taxon>Myotis</taxon>
    </lineage>
</organism>
<dbReference type="EMBL" id="JABWUV010000023">
    <property type="protein sequence ID" value="KAF6278909.1"/>
    <property type="molecule type" value="Genomic_DNA"/>
</dbReference>
<dbReference type="Proteomes" id="UP000527355">
    <property type="component" value="Unassembled WGS sequence"/>
</dbReference>
<sequence>MLIRPMSFRTKPGLRGTPGSRVPEGSWCLQPGGRKAYSCTNFVHRASSKYILKKKKECIRKLAERVGSLEMCFESQGNFHFKFTPCQKPLLRSVVANRWSSGHWWSVRSERLATAGLDALADSSHFASSHSSYFLINIRGRHKKILPVVLSHPVTAQSLKALSPPSPHPRPHPHFQGL</sequence>